<dbReference type="Proteomes" id="UP000789901">
    <property type="component" value="Unassembled WGS sequence"/>
</dbReference>
<evidence type="ECO:0000313" key="2">
    <source>
        <dbReference type="Proteomes" id="UP000789901"/>
    </source>
</evidence>
<gene>
    <name evidence="1" type="ORF">GMARGA_LOCUS42696</name>
</gene>
<dbReference type="EMBL" id="CAJVQB010130246">
    <property type="protein sequence ID" value="CAG8853875.1"/>
    <property type="molecule type" value="Genomic_DNA"/>
</dbReference>
<sequence length="88" mass="10435">SKRKKNEDYIEAQLKAYILRLKSDNIPTLIGIEPNSIDADQYSIFLEIVKKASEESKHIAKWTYISVLFRQIYYIVQKSKEKINRDKK</sequence>
<comment type="caution">
    <text evidence="1">The sequence shown here is derived from an EMBL/GenBank/DDBJ whole genome shotgun (WGS) entry which is preliminary data.</text>
</comment>
<reference evidence="1 2" key="1">
    <citation type="submission" date="2021-06" db="EMBL/GenBank/DDBJ databases">
        <authorList>
            <person name="Kallberg Y."/>
            <person name="Tangrot J."/>
            <person name="Rosling A."/>
        </authorList>
    </citation>
    <scope>NUCLEOTIDE SEQUENCE [LARGE SCALE GENOMIC DNA]</scope>
    <source>
        <strain evidence="1 2">120-4 pot B 10/14</strain>
    </source>
</reference>
<evidence type="ECO:0000313" key="1">
    <source>
        <dbReference type="EMBL" id="CAG8853875.1"/>
    </source>
</evidence>
<keyword evidence="2" id="KW-1185">Reference proteome</keyword>
<name>A0ABN7XGZ8_GIGMA</name>
<feature type="non-terminal residue" evidence="1">
    <location>
        <position position="1"/>
    </location>
</feature>
<protein>
    <submittedName>
        <fullName evidence="1">14867_t:CDS:1</fullName>
    </submittedName>
</protein>
<proteinExistence type="predicted"/>
<accession>A0ABN7XGZ8</accession>
<organism evidence="1 2">
    <name type="scientific">Gigaspora margarita</name>
    <dbReference type="NCBI Taxonomy" id="4874"/>
    <lineage>
        <taxon>Eukaryota</taxon>
        <taxon>Fungi</taxon>
        <taxon>Fungi incertae sedis</taxon>
        <taxon>Mucoromycota</taxon>
        <taxon>Glomeromycotina</taxon>
        <taxon>Glomeromycetes</taxon>
        <taxon>Diversisporales</taxon>
        <taxon>Gigasporaceae</taxon>
        <taxon>Gigaspora</taxon>
    </lineage>
</organism>
<feature type="non-terminal residue" evidence="1">
    <location>
        <position position="88"/>
    </location>
</feature>